<dbReference type="PANTHER" id="PTHR32133:SF320">
    <property type="entry name" value="F-BOX DOMAIN-CONTAINING PROTEIN"/>
    <property type="match status" value="1"/>
</dbReference>
<dbReference type="InterPro" id="IPR001810">
    <property type="entry name" value="F-box_dom"/>
</dbReference>
<evidence type="ECO:0000313" key="3">
    <source>
        <dbReference type="EMBL" id="KAK1605672.1"/>
    </source>
</evidence>
<proteinExistence type="predicted"/>
<gene>
    <name evidence="3" type="ORF">QYE76_029345</name>
</gene>
<name>A0AAD8VFE5_LOLMU</name>
<reference evidence="3" key="1">
    <citation type="submission" date="2023-07" db="EMBL/GenBank/DDBJ databases">
        <title>A chromosome-level genome assembly of Lolium multiflorum.</title>
        <authorList>
            <person name="Chen Y."/>
            <person name="Copetti D."/>
            <person name="Kolliker R."/>
            <person name="Studer B."/>
        </authorList>
    </citation>
    <scope>NUCLEOTIDE SEQUENCE</scope>
    <source>
        <strain evidence="3">02402/16</strain>
        <tissue evidence="3">Leaf</tissue>
    </source>
</reference>
<dbReference type="SUPFAM" id="SSF81383">
    <property type="entry name" value="F-box domain"/>
    <property type="match status" value="1"/>
</dbReference>
<sequence>MSSLRRRPCSPSASSPLDDDDLLSEILLRLPPHPSSLPRASLVSKSWRLLISDPRFVRRFRIHHRRHPPLLGCFVRTASGLSFEPTMSAPNRVPSGLLRFDSGDFSRPLGCRHGLALFSGHPPQRFLVWDPVTGDQHRLPVPPGFHPGTDLEVNGAVLRAAGEGDAHFRVAFVAAGKALALACVYSSETGLWGDIISTPVAVKTNPLARRFPALGRHIVSPEHAVLVGDSLYWQLTGWESRILEFDLENQSLAVIRVPLDVLYDGGTFTITRAAGGGLGFLFVSEFTAQVWERNIGCDGVASWALVTTTDLDKLLSLVPKLHYNIEILGFAEENNVVFMMTARGVFAVQLHSLQFKRLSEFNVTAEYYPFESVYTAGL</sequence>
<dbReference type="Gene3D" id="1.20.1280.50">
    <property type="match status" value="1"/>
</dbReference>
<evidence type="ECO:0000313" key="4">
    <source>
        <dbReference type="Proteomes" id="UP001231189"/>
    </source>
</evidence>
<protein>
    <recommendedName>
        <fullName evidence="5">F-box domain-containing protein</fullName>
    </recommendedName>
</protein>
<dbReference type="Pfam" id="PF23635">
    <property type="entry name" value="Beta-prop_AT5G49610-like"/>
    <property type="match status" value="1"/>
</dbReference>
<comment type="caution">
    <text evidence="3">The sequence shown here is derived from an EMBL/GenBank/DDBJ whole genome shotgun (WGS) entry which is preliminary data.</text>
</comment>
<dbReference type="EMBL" id="JAUUTY010000007">
    <property type="protein sequence ID" value="KAK1605672.1"/>
    <property type="molecule type" value="Genomic_DNA"/>
</dbReference>
<evidence type="ECO:0000259" key="1">
    <source>
        <dbReference type="Pfam" id="PF00646"/>
    </source>
</evidence>
<dbReference type="InterPro" id="IPR056594">
    <property type="entry name" value="AT5G49610-like_b-prop"/>
</dbReference>
<accession>A0AAD8VFE5</accession>
<feature type="domain" description="F-box" evidence="1">
    <location>
        <begin position="20"/>
        <end position="58"/>
    </location>
</feature>
<keyword evidence="4" id="KW-1185">Reference proteome</keyword>
<dbReference type="InterPro" id="IPR036047">
    <property type="entry name" value="F-box-like_dom_sf"/>
</dbReference>
<dbReference type="AlphaFoldDB" id="A0AAD8VFE5"/>
<evidence type="ECO:0008006" key="5">
    <source>
        <dbReference type="Google" id="ProtNLM"/>
    </source>
</evidence>
<organism evidence="3 4">
    <name type="scientific">Lolium multiflorum</name>
    <name type="common">Italian ryegrass</name>
    <name type="synonym">Lolium perenne subsp. multiflorum</name>
    <dbReference type="NCBI Taxonomy" id="4521"/>
    <lineage>
        <taxon>Eukaryota</taxon>
        <taxon>Viridiplantae</taxon>
        <taxon>Streptophyta</taxon>
        <taxon>Embryophyta</taxon>
        <taxon>Tracheophyta</taxon>
        <taxon>Spermatophyta</taxon>
        <taxon>Magnoliopsida</taxon>
        <taxon>Liliopsida</taxon>
        <taxon>Poales</taxon>
        <taxon>Poaceae</taxon>
        <taxon>BOP clade</taxon>
        <taxon>Pooideae</taxon>
        <taxon>Poodae</taxon>
        <taxon>Poeae</taxon>
        <taxon>Poeae Chloroplast Group 2 (Poeae type)</taxon>
        <taxon>Loliodinae</taxon>
        <taxon>Loliinae</taxon>
        <taxon>Lolium</taxon>
    </lineage>
</organism>
<feature type="domain" description="F-box protein AT5G49610-like beta-propeller" evidence="2">
    <location>
        <begin position="150"/>
        <end position="366"/>
    </location>
</feature>
<dbReference type="Proteomes" id="UP001231189">
    <property type="component" value="Unassembled WGS sequence"/>
</dbReference>
<dbReference type="Pfam" id="PF00646">
    <property type="entry name" value="F-box"/>
    <property type="match status" value="1"/>
</dbReference>
<evidence type="ECO:0000259" key="2">
    <source>
        <dbReference type="Pfam" id="PF23635"/>
    </source>
</evidence>
<dbReference type="PANTHER" id="PTHR32133">
    <property type="entry name" value="OS07G0120400 PROTEIN"/>
    <property type="match status" value="1"/>
</dbReference>